<reference evidence="2 3" key="1">
    <citation type="submission" date="2018-07" db="EMBL/GenBank/DDBJ databases">
        <title>The complete nuclear genome of the prasinophyte Chloropicon primus (CCMP1205).</title>
        <authorList>
            <person name="Pombert J.-F."/>
            <person name="Otis C."/>
            <person name="Turmel M."/>
            <person name="Lemieux C."/>
        </authorList>
    </citation>
    <scope>NUCLEOTIDE SEQUENCE [LARGE SCALE GENOMIC DNA]</scope>
    <source>
        <strain evidence="2 3">CCMP1205</strain>
    </source>
</reference>
<organism evidence="2 3">
    <name type="scientific">Chloropicon primus</name>
    <dbReference type="NCBI Taxonomy" id="1764295"/>
    <lineage>
        <taxon>Eukaryota</taxon>
        <taxon>Viridiplantae</taxon>
        <taxon>Chlorophyta</taxon>
        <taxon>Chloropicophyceae</taxon>
        <taxon>Chloropicales</taxon>
        <taxon>Chloropicaceae</taxon>
        <taxon>Chloropicon</taxon>
    </lineage>
</organism>
<dbReference type="Proteomes" id="UP000316726">
    <property type="component" value="Chromosome 8"/>
</dbReference>
<dbReference type="PANTHER" id="PTHR35690">
    <property type="entry name" value="OS01G0363500 PROTEIN"/>
    <property type="match status" value="1"/>
</dbReference>
<feature type="region of interest" description="Disordered" evidence="1">
    <location>
        <begin position="1"/>
        <end position="35"/>
    </location>
</feature>
<gene>
    <name evidence="2" type="ORF">A3770_08p52060</name>
</gene>
<feature type="compositionally biased region" description="Polar residues" evidence="1">
    <location>
        <begin position="22"/>
        <end position="31"/>
    </location>
</feature>
<protein>
    <recommendedName>
        <fullName evidence="4">Plastid lipid-associated protein/fibrillin conserved domain-containing protein</fullName>
    </recommendedName>
</protein>
<evidence type="ECO:0008006" key="4">
    <source>
        <dbReference type="Google" id="ProtNLM"/>
    </source>
</evidence>
<keyword evidence="3" id="KW-1185">Reference proteome</keyword>
<dbReference type="AlphaFoldDB" id="A0A5B8MPT9"/>
<sequence length="210" mass="23153">MLATRGRGVGGVALTRRRGQGSPVNWASSQPRGGRGAEALVRARSDNNVVVDELVAAAKTKEAEPARVVKMMRSLRGEGVPGSVPLDAISGSWDLVFSNAPPLEALYYIPVDEIAVYDKERSTTELTTAAGPFRLSFQGTFEYDERKSEMTFSYGTFEVSVPILQKAFQLGPWVFEREAKRRVYQFYYADEDIACAYSQAAGAETLLRRI</sequence>
<dbReference type="PANTHER" id="PTHR35690:SF1">
    <property type="entry name" value="OS01G0363500 PROTEIN"/>
    <property type="match status" value="1"/>
</dbReference>
<accession>A0A5B8MPT9</accession>
<name>A0A5B8MPT9_9CHLO</name>
<dbReference type="STRING" id="1764295.A0A5B8MPT9"/>
<evidence type="ECO:0000256" key="1">
    <source>
        <dbReference type="SAM" id="MobiDB-lite"/>
    </source>
</evidence>
<evidence type="ECO:0000313" key="2">
    <source>
        <dbReference type="EMBL" id="QDZ22688.1"/>
    </source>
</evidence>
<evidence type="ECO:0000313" key="3">
    <source>
        <dbReference type="Proteomes" id="UP000316726"/>
    </source>
</evidence>
<proteinExistence type="predicted"/>
<dbReference type="EMBL" id="CP031041">
    <property type="protein sequence ID" value="QDZ22688.1"/>
    <property type="molecule type" value="Genomic_DNA"/>
</dbReference>